<evidence type="ECO:0000256" key="4">
    <source>
        <dbReference type="ARBA" id="ARBA00023136"/>
    </source>
</evidence>
<evidence type="ECO:0000313" key="6">
    <source>
        <dbReference type="EMBL" id="MFC3980468.1"/>
    </source>
</evidence>
<feature type="transmembrane region" description="Helical" evidence="5">
    <location>
        <begin position="47"/>
        <end position="66"/>
    </location>
</feature>
<evidence type="ECO:0000256" key="2">
    <source>
        <dbReference type="ARBA" id="ARBA00022692"/>
    </source>
</evidence>
<dbReference type="EMBL" id="JBHSBC010000009">
    <property type="protein sequence ID" value="MFC3980468.1"/>
    <property type="molecule type" value="Genomic_DNA"/>
</dbReference>
<keyword evidence="2 5" id="KW-0812">Transmembrane</keyword>
<name>A0ABV8EZI3_9ACTN</name>
<evidence type="ECO:0000256" key="3">
    <source>
        <dbReference type="ARBA" id="ARBA00022989"/>
    </source>
</evidence>
<evidence type="ECO:0000256" key="1">
    <source>
        <dbReference type="ARBA" id="ARBA00004141"/>
    </source>
</evidence>
<dbReference type="Proteomes" id="UP001595698">
    <property type="component" value="Unassembled WGS sequence"/>
</dbReference>
<dbReference type="Gene3D" id="1.10.357.140">
    <property type="entry name" value="UbiA prenyltransferase"/>
    <property type="match status" value="1"/>
</dbReference>
<comment type="caution">
    <text evidence="6">The sequence shown here is derived from an EMBL/GenBank/DDBJ whole genome shotgun (WGS) entry which is preliminary data.</text>
</comment>
<reference evidence="7" key="1">
    <citation type="journal article" date="2019" name="Int. J. Syst. Evol. Microbiol.">
        <title>The Global Catalogue of Microorganisms (GCM) 10K type strain sequencing project: providing services to taxonomists for standard genome sequencing and annotation.</title>
        <authorList>
            <consortium name="The Broad Institute Genomics Platform"/>
            <consortium name="The Broad Institute Genome Sequencing Center for Infectious Disease"/>
            <person name="Wu L."/>
            <person name="Ma J."/>
        </authorList>
    </citation>
    <scope>NUCLEOTIDE SEQUENCE [LARGE SCALE GENOMIC DNA]</scope>
    <source>
        <strain evidence="7">TBRC 7912</strain>
    </source>
</reference>
<feature type="transmembrane region" description="Helical" evidence="5">
    <location>
        <begin position="114"/>
        <end position="132"/>
    </location>
</feature>
<evidence type="ECO:0000313" key="7">
    <source>
        <dbReference type="Proteomes" id="UP001595698"/>
    </source>
</evidence>
<feature type="transmembrane region" description="Helical" evidence="5">
    <location>
        <begin position="244"/>
        <end position="264"/>
    </location>
</feature>
<organism evidence="6 7">
    <name type="scientific">Streptosporangium jomthongense</name>
    <dbReference type="NCBI Taxonomy" id="1193683"/>
    <lineage>
        <taxon>Bacteria</taxon>
        <taxon>Bacillati</taxon>
        <taxon>Actinomycetota</taxon>
        <taxon>Actinomycetes</taxon>
        <taxon>Streptosporangiales</taxon>
        <taxon>Streptosporangiaceae</taxon>
        <taxon>Streptosporangium</taxon>
    </lineage>
</organism>
<dbReference type="Pfam" id="PF01040">
    <property type="entry name" value="UbiA"/>
    <property type="match status" value="1"/>
</dbReference>
<dbReference type="RefSeq" id="WP_386189529.1">
    <property type="nucleotide sequence ID" value="NZ_JBHSBC010000009.1"/>
</dbReference>
<feature type="transmembrane region" description="Helical" evidence="5">
    <location>
        <begin position="215"/>
        <end position="238"/>
    </location>
</feature>
<proteinExistence type="predicted"/>
<dbReference type="InterPro" id="IPR000537">
    <property type="entry name" value="UbiA_prenyltransferase"/>
</dbReference>
<evidence type="ECO:0000256" key="5">
    <source>
        <dbReference type="SAM" id="Phobius"/>
    </source>
</evidence>
<dbReference type="InterPro" id="IPR044878">
    <property type="entry name" value="UbiA_sf"/>
</dbReference>
<feature type="transmembrane region" description="Helical" evidence="5">
    <location>
        <begin position="144"/>
        <end position="164"/>
    </location>
</feature>
<keyword evidence="3 5" id="KW-1133">Transmembrane helix</keyword>
<feature type="transmembrane region" description="Helical" evidence="5">
    <location>
        <begin position="87"/>
        <end position="108"/>
    </location>
</feature>
<comment type="subcellular location">
    <subcellularLocation>
        <location evidence="1">Membrane</location>
        <topology evidence="1">Multi-pass membrane protein</topology>
    </subcellularLocation>
</comment>
<protein>
    <submittedName>
        <fullName evidence="6">UbiA family prenyltransferase</fullName>
    </submittedName>
</protein>
<accession>A0ABV8EZI3</accession>
<gene>
    <name evidence="6" type="ORF">ACFOYY_10065</name>
</gene>
<feature type="transmembrane region" description="Helical" evidence="5">
    <location>
        <begin position="16"/>
        <end position="35"/>
    </location>
</feature>
<sequence>MIGRLGRYVLGSYPPAFYLPYGVSWAVGVTALFALVDPRLTGWRPDVGVVVAALTFAIDLLLMRALDDIRDLDYDREHNPGRPLPSGAVRVGDLAVLIAVGVVVVLALNAGRGIALVALAVQLGYALLVLAADRLLGWPHGDDVVTGLLVSFPVQILINLYLYAGVLHQTGLGPGWHAVPALLTAATAYLHLEFARKVTRDLRPGERSYVTVWGAERTAVISTVSAVVSVAVALAFVRPWESSPWGWLVVLPLGFVVSGADAFWRRRAVRWPVLPPALFLLSSFVLYLVVALLGKDTG</sequence>
<feature type="transmembrane region" description="Helical" evidence="5">
    <location>
        <begin position="276"/>
        <end position="294"/>
    </location>
</feature>
<keyword evidence="7" id="KW-1185">Reference proteome</keyword>
<keyword evidence="4 5" id="KW-0472">Membrane</keyword>